<name>A0A1H8I9R2_9RHOB</name>
<dbReference type="OrthoDB" id="7876416at2"/>
<keyword evidence="2" id="KW-1185">Reference proteome</keyword>
<protein>
    <submittedName>
        <fullName evidence="1">Uncharacterized protein</fullName>
    </submittedName>
</protein>
<gene>
    <name evidence="1" type="ORF">SAMN04488011_105142</name>
</gene>
<evidence type="ECO:0000313" key="2">
    <source>
        <dbReference type="Proteomes" id="UP000199372"/>
    </source>
</evidence>
<accession>A0A1H8I9R2</accession>
<evidence type="ECO:0000313" key="1">
    <source>
        <dbReference type="EMBL" id="SEN64766.1"/>
    </source>
</evidence>
<organism evidence="1 2">
    <name type="scientific">Palleronia pelagia</name>
    <dbReference type="NCBI Taxonomy" id="387096"/>
    <lineage>
        <taxon>Bacteria</taxon>
        <taxon>Pseudomonadati</taxon>
        <taxon>Pseudomonadota</taxon>
        <taxon>Alphaproteobacteria</taxon>
        <taxon>Rhodobacterales</taxon>
        <taxon>Roseobacteraceae</taxon>
        <taxon>Palleronia</taxon>
    </lineage>
</organism>
<proteinExistence type="predicted"/>
<reference evidence="2" key="1">
    <citation type="submission" date="2016-10" db="EMBL/GenBank/DDBJ databases">
        <authorList>
            <person name="Varghese N."/>
            <person name="Submissions S."/>
        </authorList>
    </citation>
    <scope>NUCLEOTIDE SEQUENCE [LARGE SCALE GENOMIC DNA]</scope>
    <source>
        <strain evidence="2">DSM 26893</strain>
    </source>
</reference>
<sequence length="63" mass="6905">MPVELMMKLIAEDGPWVVLVFYLLYRDGQKDAATRQVLNKNTAVLVEMTALVRGTVLGAKGGL</sequence>
<dbReference type="EMBL" id="FOCM01000005">
    <property type="protein sequence ID" value="SEN64766.1"/>
    <property type="molecule type" value="Genomic_DNA"/>
</dbReference>
<dbReference type="Proteomes" id="UP000199372">
    <property type="component" value="Unassembled WGS sequence"/>
</dbReference>
<dbReference type="AlphaFoldDB" id="A0A1H8I9R2"/>